<dbReference type="Proteomes" id="UP000298050">
    <property type="component" value="Unassembled WGS sequence"/>
</dbReference>
<proteinExistence type="predicted"/>
<dbReference type="InterPro" id="IPR029069">
    <property type="entry name" value="HotDog_dom_sf"/>
</dbReference>
<protein>
    <submittedName>
        <fullName evidence="1">3-hydroxylacyl-ACP dehydratase</fullName>
    </submittedName>
</protein>
<evidence type="ECO:0000313" key="1">
    <source>
        <dbReference type="EMBL" id="TGD72670.1"/>
    </source>
</evidence>
<dbReference type="SUPFAM" id="SSF54637">
    <property type="entry name" value="Thioesterase/thiol ester dehydrase-isomerase"/>
    <property type="match status" value="1"/>
</dbReference>
<gene>
    <name evidence="1" type="ORF">E4634_14205</name>
</gene>
<organism evidence="1 2">
    <name type="scientific">Mangrovimicrobium sediminis</name>
    <dbReference type="NCBI Taxonomy" id="2562682"/>
    <lineage>
        <taxon>Bacteria</taxon>
        <taxon>Pseudomonadati</taxon>
        <taxon>Pseudomonadota</taxon>
        <taxon>Gammaproteobacteria</taxon>
        <taxon>Cellvibrionales</taxon>
        <taxon>Halieaceae</taxon>
        <taxon>Mangrovimicrobium</taxon>
    </lineage>
</organism>
<dbReference type="InterPro" id="IPR016776">
    <property type="entry name" value="ApeP-like_dehydratase"/>
</dbReference>
<dbReference type="RefSeq" id="WP_135445008.1">
    <property type="nucleotide sequence ID" value="NZ_SRLE01000009.1"/>
</dbReference>
<dbReference type="OrthoDB" id="9800188at2"/>
<sequence length="151" mass="16182">MSKSADPELLELLPHRPPMLLLRRVLALGADHASALVELDAQAPFALPGQGVPVCVGLEYMGQTAALIAGYQLRQGLIGPHLGFLLGSRRYRAHRDFFAPGSSLQVDVREGVVVDDSLANFDCTIRCLASDVLLAEATLSVLRRPTPEVAA</sequence>
<keyword evidence="2" id="KW-1185">Reference proteome</keyword>
<dbReference type="EMBL" id="SRLE01000009">
    <property type="protein sequence ID" value="TGD72670.1"/>
    <property type="molecule type" value="Genomic_DNA"/>
</dbReference>
<name>A0A4Z0LZM8_9GAMM</name>
<accession>A0A4Z0LZM8</accession>
<dbReference type="Pfam" id="PF22817">
    <property type="entry name" value="ApeP-like"/>
    <property type="match status" value="1"/>
</dbReference>
<dbReference type="AlphaFoldDB" id="A0A4Z0LZM8"/>
<dbReference type="Gene3D" id="3.10.129.10">
    <property type="entry name" value="Hotdog Thioesterase"/>
    <property type="match status" value="1"/>
</dbReference>
<evidence type="ECO:0000313" key="2">
    <source>
        <dbReference type="Proteomes" id="UP000298050"/>
    </source>
</evidence>
<reference evidence="1 2" key="1">
    <citation type="submission" date="2019-04" db="EMBL/GenBank/DDBJ databases">
        <title>Taxonomy of novel Haliea sp. from mangrove soil of West Coast of India.</title>
        <authorList>
            <person name="Verma A."/>
            <person name="Kumar P."/>
            <person name="Krishnamurthi S."/>
        </authorList>
    </citation>
    <scope>NUCLEOTIDE SEQUENCE [LARGE SCALE GENOMIC DNA]</scope>
    <source>
        <strain evidence="1 2">SAOS-164</strain>
    </source>
</reference>
<comment type="caution">
    <text evidence="1">The sequence shown here is derived from an EMBL/GenBank/DDBJ whole genome shotgun (WGS) entry which is preliminary data.</text>
</comment>